<proteinExistence type="predicted"/>
<dbReference type="PROSITE" id="PS50975">
    <property type="entry name" value="ATP_GRASP"/>
    <property type="match status" value="1"/>
</dbReference>
<dbReference type="InterPro" id="IPR003016">
    <property type="entry name" value="2-oxoA_DH_lipoyl-BS"/>
</dbReference>
<dbReference type="Gene3D" id="2.40.50.100">
    <property type="match status" value="1"/>
</dbReference>
<protein>
    <submittedName>
        <fullName evidence="12">ATP-grasp domain-containing protein</fullName>
    </submittedName>
</protein>
<dbReference type="Pfam" id="PF00289">
    <property type="entry name" value="Biotin_carb_N"/>
    <property type="match status" value="1"/>
</dbReference>
<dbReference type="PANTHER" id="PTHR18866:SF33">
    <property type="entry name" value="METHYLCROTONOYL-COA CARBOXYLASE SUBUNIT ALPHA, MITOCHONDRIAL-RELATED"/>
    <property type="match status" value="1"/>
</dbReference>
<dbReference type="InterPro" id="IPR011054">
    <property type="entry name" value="Rudment_hybrid_motif"/>
</dbReference>
<dbReference type="InterPro" id="IPR048429">
    <property type="entry name" value="MCC_alpha_BT"/>
</dbReference>
<keyword evidence="13" id="KW-1185">Reference proteome</keyword>
<dbReference type="Pfam" id="PF00364">
    <property type="entry name" value="Biotin_lipoyl"/>
    <property type="match status" value="1"/>
</dbReference>
<comment type="cofactor">
    <cofactor evidence="1">
        <name>(R)-lipoate</name>
        <dbReference type="ChEBI" id="CHEBI:83088"/>
    </cofactor>
</comment>
<dbReference type="Pfam" id="PF21139">
    <property type="entry name" value="BT_MCC_alpha"/>
    <property type="match status" value="1"/>
</dbReference>
<dbReference type="Gene3D" id="3.30.470.20">
    <property type="entry name" value="ATP-grasp fold, B domain"/>
    <property type="match status" value="1"/>
</dbReference>
<dbReference type="SMART" id="SM00878">
    <property type="entry name" value="Biotin_carb_C"/>
    <property type="match status" value="1"/>
</dbReference>
<evidence type="ECO:0000259" key="10">
    <source>
        <dbReference type="PROSITE" id="PS50975"/>
    </source>
</evidence>
<evidence type="ECO:0000256" key="5">
    <source>
        <dbReference type="ARBA" id="ARBA00022823"/>
    </source>
</evidence>
<dbReference type="EMBL" id="JAAVTX010000005">
    <property type="protein sequence ID" value="NKE46383.1"/>
    <property type="molecule type" value="Genomic_DNA"/>
</dbReference>
<dbReference type="InterPro" id="IPR000089">
    <property type="entry name" value="Biotin_lipoyl"/>
</dbReference>
<dbReference type="SUPFAM" id="SSF52440">
    <property type="entry name" value="PreATP-grasp domain"/>
    <property type="match status" value="1"/>
</dbReference>
<dbReference type="PROSITE" id="PS00867">
    <property type="entry name" value="CPSASE_2"/>
    <property type="match status" value="1"/>
</dbReference>
<dbReference type="InterPro" id="IPR050856">
    <property type="entry name" value="Biotin_carboxylase_complex"/>
</dbReference>
<accession>A0ABX1F229</accession>
<sequence length="671" mass="69902">MTRPFTSLLVANRGEIAVRILATARRMGLRGIAVFSDADAGAAHVAAADAAARLGPAPARESYLSIPALLAAARATGAEAVHPGYGFLSENAEFAEAVIGAGLVWVGPPPAAIRAMGSKAAAKALMEASGVPLVPGYHGEDQSEDRLRAEAARIGFPILVKASAGGGGKGMKVAASAAELEEALTLARGEAKAAFGDDRLLLERFLPSPRHIEIQVFGDSHGAIIHLHERDCSIQRRHQKVVEEAPAPGMTAARRAEMGEAACAAARAIGYVGAGTVEFIVDAGSSPDAAGDSFHFMEMNTRLQVEHPVTEAITGLDLVEWQLRIAMGEALPLRQDQVRLDGHAIEMRLYAEDPARDFAPSTGMLRHLDLPSGLPGIRVDAGVRQGDAVSIHYDPMLAKIIAHGPDRATALRRLDRALASSAVAGIRSNLPLLRGIAAHPAFRDAALDTGFIARHAEELLAAPGPAPRAVLAAALLRLLRDAVRPDPADLHSPWGAAGAWRLNGDGYQDFVLLDGAARLALRAHPGAAPLLDLPDGPARVQAVRWQGEALEATLDGMALRATVLRDGAALTVLCNGATQELQLLDAGAASGATAEGGGRVLAPMPGRVLQLLVGEGQAVARGAVLLVMEAMKVQMRIAAPAEGVVRALRCQVGDLVEDGAELAVIEVDLAT</sequence>
<keyword evidence="3" id="KW-0436">Ligase</keyword>
<dbReference type="Gene3D" id="3.30.1490.20">
    <property type="entry name" value="ATP-grasp fold, A domain"/>
    <property type="match status" value="1"/>
</dbReference>
<evidence type="ECO:0000256" key="2">
    <source>
        <dbReference type="ARBA" id="ARBA00001953"/>
    </source>
</evidence>
<reference evidence="12 13" key="1">
    <citation type="submission" date="2020-03" db="EMBL/GenBank/DDBJ databases">
        <title>Roseomonas selenitidurans sp. nov. isolated from soil.</title>
        <authorList>
            <person name="Liu H."/>
        </authorList>
    </citation>
    <scope>NUCLEOTIDE SEQUENCE [LARGE SCALE GENOMIC DNA]</scope>
    <source>
        <strain evidence="12 13">JCM 15073</strain>
    </source>
</reference>
<dbReference type="PANTHER" id="PTHR18866">
    <property type="entry name" value="CARBOXYLASE:PYRUVATE/ACETYL-COA/PROPIONYL-COA CARBOXYLASE"/>
    <property type="match status" value="1"/>
</dbReference>
<dbReference type="PROSITE" id="PS50979">
    <property type="entry name" value="BC"/>
    <property type="match status" value="1"/>
</dbReference>
<evidence type="ECO:0000256" key="6">
    <source>
        <dbReference type="ARBA" id="ARBA00022840"/>
    </source>
</evidence>
<dbReference type="InterPro" id="IPR005481">
    <property type="entry name" value="BC-like_N"/>
</dbReference>
<keyword evidence="6 8" id="KW-0067">ATP-binding</keyword>
<evidence type="ECO:0000256" key="7">
    <source>
        <dbReference type="ARBA" id="ARBA00023267"/>
    </source>
</evidence>
<evidence type="ECO:0000313" key="12">
    <source>
        <dbReference type="EMBL" id="NKE46383.1"/>
    </source>
</evidence>
<dbReference type="InterPro" id="IPR005482">
    <property type="entry name" value="Biotin_COase_C"/>
</dbReference>
<keyword evidence="7" id="KW-0092">Biotin</keyword>
<dbReference type="SUPFAM" id="SSF56059">
    <property type="entry name" value="Glutathione synthetase ATP-binding domain-like"/>
    <property type="match status" value="1"/>
</dbReference>
<organism evidence="12 13">
    <name type="scientific">Falsiroseomonas frigidaquae</name>
    <dbReference type="NCBI Taxonomy" id="487318"/>
    <lineage>
        <taxon>Bacteria</taxon>
        <taxon>Pseudomonadati</taxon>
        <taxon>Pseudomonadota</taxon>
        <taxon>Alphaproteobacteria</taxon>
        <taxon>Acetobacterales</taxon>
        <taxon>Roseomonadaceae</taxon>
        <taxon>Falsiroseomonas</taxon>
    </lineage>
</organism>
<gene>
    <name evidence="12" type="ORF">HB662_16495</name>
</gene>
<evidence type="ECO:0000313" key="13">
    <source>
        <dbReference type="Proteomes" id="UP000765160"/>
    </source>
</evidence>
<name>A0ABX1F229_9PROT</name>
<feature type="domain" description="ATP-grasp" evidence="10">
    <location>
        <begin position="123"/>
        <end position="327"/>
    </location>
</feature>
<dbReference type="InterPro" id="IPR011761">
    <property type="entry name" value="ATP-grasp"/>
</dbReference>
<evidence type="ECO:0000256" key="1">
    <source>
        <dbReference type="ARBA" id="ARBA00001938"/>
    </source>
</evidence>
<evidence type="ECO:0000259" key="9">
    <source>
        <dbReference type="PROSITE" id="PS50968"/>
    </source>
</evidence>
<dbReference type="InterPro" id="IPR005479">
    <property type="entry name" value="CPAse_ATP-bd"/>
</dbReference>
<evidence type="ECO:0000256" key="4">
    <source>
        <dbReference type="ARBA" id="ARBA00022741"/>
    </source>
</evidence>
<dbReference type="InterPro" id="IPR016185">
    <property type="entry name" value="PreATP-grasp_dom_sf"/>
</dbReference>
<dbReference type="PROSITE" id="PS00189">
    <property type="entry name" value="LIPOYL"/>
    <property type="match status" value="1"/>
</dbReference>
<feature type="domain" description="Biotin carboxylation" evidence="11">
    <location>
        <begin position="4"/>
        <end position="457"/>
    </location>
</feature>
<dbReference type="InterPro" id="IPR011764">
    <property type="entry name" value="Biotin_carboxylation_dom"/>
</dbReference>
<dbReference type="SUPFAM" id="SSF51246">
    <property type="entry name" value="Rudiment single hybrid motif"/>
    <property type="match status" value="1"/>
</dbReference>
<dbReference type="PROSITE" id="PS50968">
    <property type="entry name" value="BIOTINYL_LIPOYL"/>
    <property type="match status" value="1"/>
</dbReference>
<dbReference type="RefSeq" id="WP_168050931.1">
    <property type="nucleotide sequence ID" value="NZ_JAATJR010000005.1"/>
</dbReference>
<comment type="caution">
    <text evidence="12">The sequence shown here is derived from an EMBL/GenBank/DDBJ whole genome shotgun (WGS) entry which is preliminary data.</text>
</comment>
<dbReference type="PROSITE" id="PS00866">
    <property type="entry name" value="CPSASE_1"/>
    <property type="match status" value="1"/>
</dbReference>
<dbReference type="Gene3D" id="3.30.700.40">
    <property type="match status" value="1"/>
</dbReference>
<keyword evidence="4 8" id="KW-0547">Nucleotide-binding</keyword>
<dbReference type="Pfam" id="PF02786">
    <property type="entry name" value="CPSase_L_D2"/>
    <property type="match status" value="1"/>
</dbReference>
<evidence type="ECO:0000256" key="3">
    <source>
        <dbReference type="ARBA" id="ARBA00022598"/>
    </source>
</evidence>
<evidence type="ECO:0000256" key="8">
    <source>
        <dbReference type="PROSITE-ProRule" id="PRU00409"/>
    </source>
</evidence>
<dbReference type="Gene3D" id="3.40.50.20">
    <property type="match status" value="1"/>
</dbReference>
<dbReference type="InterPro" id="IPR013815">
    <property type="entry name" value="ATP_grasp_subdomain_1"/>
</dbReference>
<keyword evidence="5" id="KW-0450">Lipoyl</keyword>
<dbReference type="CDD" id="cd06850">
    <property type="entry name" value="biotinyl_domain"/>
    <property type="match status" value="1"/>
</dbReference>
<dbReference type="Proteomes" id="UP000765160">
    <property type="component" value="Unassembled WGS sequence"/>
</dbReference>
<feature type="domain" description="Lipoyl-binding" evidence="9">
    <location>
        <begin position="587"/>
        <end position="666"/>
    </location>
</feature>
<dbReference type="Pfam" id="PF02785">
    <property type="entry name" value="Biotin_carb_C"/>
    <property type="match status" value="1"/>
</dbReference>
<dbReference type="InterPro" id="IPR011053">
    <property type="entry name" value="Single_hybrid_motif"/>
</dbReference>
<evidence type="ECO:0000259" key="11">
    <source>
        <dbReference type="PROSITE" id="PS50979"/>
    </source>
</evidence>
<comment type="cofactor">
    <cofactor evidence="2">
        <name>biotin</name>
        <dbReference type="ChEBI" id="CHEBI:57586"/>
    </cofactor>
</comment>
<dbReference type="SUPFAM" id="SSF51230">
    <property type="entry name" value="Single hybrid motif"/>
    <property type="match status" value="1"/>
</dbReference>